<evidence type="ECO:0000259" key="1">
    <source>
        <dbReference type="PROSITE" id="PS51390"/>
    </source>
</evidence>
<proteinExistence type="predicted"/>
<accession>A0A8T1SNE2</accession>
<dbReference type="InterPro" id="IPR036645">
    <property type="entry name" value="Elafin-like_sf"/>
</dbReference>
<dbReference type="PROSITE" id="PS51390">
    <property type="entry name" value="WAP"/>
    <property type="match status" value="1"/>
</dbReference>
<dbReference type="EMBL" id="JAHGAV010000156">
    <property type="protein sequence ID" value="KAG6930115.1"/>
    <property type="molecule type" value="Genomic_DNA"/>
</dbReference>
<dbReference type="AlphaFoldDB" id="A0A8T1SNE2"/>
<dbReference type="Pfam" id="PF00095">
    <property type="entry name" value="WAP"/>
    <property type="match status" value="1"/>
</dbReference>
<evidence type="ECO:0000313" key="2">
    <source>
        <dbReference type="EMBL" id="KAG6930115.1"/>
    </source>
</evidence>
<dbReference type="SMART" id="SM00217">
    <property type="entry name" value="WAP"/>
    <property type="match status" value="1"/>
</dbReference>
<dbReference type="GO" id="GO:0030414">
    <property type="term" value="F:peptidase inhibitor activity"/>
    <property type="evidence" value="ECO:0007669"/>
    <property type="project" value="InterPro"/>
</dbReference>
<feature type="domain" description="WAP" evidence="1">
    <location>
        <begin position="1"/>
        <end position="44"/>
    </location>
</feature>
<dbReference type="GO" id="GO:0005576">
    <property type="term" value="C:extracellular region"/>
    <property type="evidence" value="ECO:0007669"/>
    <property type="project" value="InterPro"/>
</dbReference>
<dbReference type="InterPro" id="IPR008197">
    <property type="entry name" value="WAP_dom"/>
</dbReference>
<keyword evidence="3" id="KW-1185">Reference proteome</keyword>
<dbReference type="SUPFAM" id="SSF57256">
    <property type="entry name" value="Elafin-like"/>
    <property type="match status" value="1"/>
</dbReference>
<dbReference type="Gene3D" id="4.10.75.10">
    <property type="entry name" value="Elafin-like"/>
    <property type="match status" value="1"/>
</dbReference>
<feature type="non-terminal residue" evidence="2">
    <location>
        <position position="1"/>
    </location>
</feature>
<dbReference type="OrthoDB" id="4473401at2759"/>
<organism evidence="2 3">
    <name type="scientific">Chelydra serpentina</name>
    <name type="common">Snapping turtle</name>
    <name type="synonym">Testudo serpentina</name>
    <dbReference type="NCBI Taxonomy" id="8475"/>
    <lineage>
        <taxon>Eukaryota</taxon>
        <taxon>Metazoa</taxon>
        <taxon>Chordata</taxon>
        <taxon>Craniata</taxon>
        <taxon>Vertebrata</taxon>
        <taxon>Euteleostomi</taxon>
        <taxon>Archelosauria</taxon>
        <taxon>Testudinata</taxon>
        <taxon>Testudines</taxon>
        <taxon>Cryptodira</taxon>
        <taxon>Durocryptodira</taxon>
        <taxon>Americhelydia</taxon>
        <taxon>Chelydroidea</taxon>
        <taxon>Chelydridae</taxon>
        <taxon>Chelydra</taxon>
    </lineage>
</organism>
<name>A0A8T1SNE2_CHESE</name>
<protein>
    <submittedName>
        <fullName evidence="2">WAP four-disulfide core domain 18</fullName>
    </submittedName>
</protein>
<evidence type="ECO:0000313" key="3">
    <source>
        <dbReference type="Proteomes" id="UP000765507"/>
    </source>
</evidence>
<sequence>GSRVSCPKPSGAGHCAELCGSDGSCPKGEKCCSNGCGHQCMRVSGGEFNACVRSEPWLPGPEGRGRGVCV</sequence>
<comment type="caution">
    <text evidence="2">The sequence shown here is derived from an EMBL/GenBank/DDBJ whole genome shotgun (WGS) entry which is preliminary data.</text>
</comment>
<reference evidence="2 3" key="1">
    <citation type="journal article" date="2020" name="G3 (Bethesda)">
        <title>Draft Genome of the Common Snapping Turtle, Chelydra serpentina, a Model for Phenotypic Plasticity in Reptiles.</title>
        <authorList>
            <person name="Das D."/>
            <person name="Singh S.K."/>
            <person name="Bierstedt J."/>
            <person name="Erickson A."/>
            <person name="Galli G.L.J."/>
            <person name="Crossley D.A. 2nd"/>
            <person name="Rhen T."/>
        </authorList>
    </citation>
    <scope>NUCLEOTIDE SEQUENCE [LARGE SCALE GENOMIC DNA]</scope>
    <source>
        <strain evidence="2">KW</strain>
    </source>
</reference>
<gene>
    <name evidence="2" type="ORF">G0U57_004256</name>
</gene>
<dbReference type="Proteomes" id="UP000765507">
    <property type="component" value="Unassembled WGS sequence"/>
</dbReference>